<dbReference type="InterPro" id="IPR001128">
    <property type="entry name" value="Cyt_P450"/>
</dbReference>
<keyword evidence="5 9" id="KW-0560">Oxidoreductase</keyword>
<comment type="cofactor">
    <cofactor evidence="1 8">
        <name>heme</name>
        <dbReference type="ChEBI" id="CHEBI:30413"/>
    </cofactor>
</comment>
<evidence type="ECO:0000256" key="9">
    <source>
        <dbReference type="RuleBase" id="RU000461"/>
    </source>
</evidence>
<evidence type="ECO:0000256" key="6">
    <source>
        <dbReference type="ARBA" id="ARBA00023004"/>
    </source>
</evidence>
<keyword evidence="3 8" id="KW-0349">Heme</keyword>
<evidence type="ECO:0000256" key="10">
    <source>
        <dbReference type="SAM" id="Phobius"/>
    </source>
</evidence>
<dbReference type="PANTHER" id="PTHR47953:SF16">
    <property type="entry name" value="CYTOCHROME P450 71D8"/>
    <property type="match status" value="1"/>
</dbReference>
<keyword evidence="10" id="KW-0812">Transmembrane</keyword>
<keyword evidence="10" id="KW-1133">Transmembrane helix</keyword>
<gene>
    <name evidence="11" type="ORF">ACH5RR_000484</name>
</gene>
<keyword evidence="4 8" id="KW-0479">Metal-binding</keyword>
<dbReference type="InterPro" id="IPR002401">
    <property type="entry name" value="Cyt_P450_E_grp-I"/>
</dbReference>
<dbReference type="InterPro" id="IPR017972">
    <property type="entry name" value="Cyt_P450_CS"/>
</dbReference>
<evidence type="ECO:0000256" key="4">
    <source>
        <dbReference type="ARBA" id="ARBA00022723"/>
    </source>
</evidence>
<evidence type="ECO:0000256" key="8">
    <source>
        <dbReference type="PIRSR" id="PIRSR602401-1"/>
    </source>
</evidence>
<dbReference type="SUPFAM" id="SSF48264">
    <property type="entry name" value="Cytochrome P450"/>
    <property type="match status" value="1"/>
</dbReference>
<evidence type="ECO:0000256" key="5">
    <source>
        <dbReference type="ARBA" id="ARBA00023002"/>
    </source>
</evidence>
<dbReference type="AlphaFoldDB" id="A0ABD3B1C2"/>
<dbReference type="GO" id="GO:0004497">
    <property type="term" value="F:monooxygenase activity"/>
    <property type="evidence" value="ECO:0007669"/>
    <property type="project" value="UniProtKB-KW"/>
</dbReference>
<dbReference type="PROSITE" id="PS00086">
    <property type="entry name" value="CYTOCHROME_P450"/>
    <property type="match status" value="1"/>
</dbReference>
<evidence type="ECO:0000256" key="3">
    <source>
        <dbReference type="ARBA" id="ARBA00022617"/>
    </source>
</evidence>
<dbReference type="InterPro" id="IPR036396">
    <property type="entry name" value="Cyt_P450_sf"/>
</dbReference>
<dbReference type="PANTHER" id="PTHR47953">
    <property type="entry name" value="OS08G0105600 PROTEIN"/>
    <property type="match status" value="1"/>
</dbReference>
<dbReference type="Pfam" id="PF00067">
    <property type="entry name" value="p450"/>
    <property type="match status" value="2"/>
</dbReference>
<comment type="similarity">
    <text evidence="2 9">Belongs to the cytochrome P450 family.</text>
</comment>
<dbReference type="CDD" id="cd11072">
    <property type="entry name" value="CYP71-like"/>
    <property type="match status" value="1"/>
</dbReference>
<dbReference type="InterPro" id="IPR052306">
    <property type="entry name" value="CYP450_71D"/>
</dbReference>
<dbReference type="PRINTS" id="PR00385">
    <property type="entry name" value="P450"/>
</dbReference>
<feature type="transmembrane region" description="Helical" evidence="10">
    <location>
        <begin position="12"/>
        <end position="29"/>
    </location>
</feature>
<accession>A0ABD3B1C2</accession>
<keyword evidence="7 9" id="KW-0503">Monooxygenase</keyword>
<dbReference type="Gene3D" id="1.10.630.10">
    <property type="entry name" value="Cytochrome P450"/>
    <property type="match status" value="1"/>
</dbReference>
<evidence type="ECO:0000313" key="12">
    <source>
        <dbReference type="Proteomes" id="UP001630127"/>
    </source>
</evidence>
<evidence type="ECO:0000256" key="7">
    <source>
        <dbReference type="ARBA" id="ARBA00023033"/>
    </source>
</evidence>
<organism evidence="11 12">
    <name type="scientific">Cinchona calisaya</name>
    <dbReference type="NCBI Taxonomy" id="153742"/>
    <lineage>
        <taxon>Eukaryota</taxon>
        <taxon>Viridiplantae</taxon>
        <taxon>Streptophyta</taxon>
        <taxon>Embryophyta</taxon>
        <taxon>Tracheophyta</taxon>
        <taxon>Spermatophyta</taxon>
        <taxon>Magnoliopsida</taxon>
        <taxon>eudicotyledons</taxon>
        <taxon>Gunneridae</taxon>
        <taxon>Pentapetalae</taxon>
        <taxon>asterids</taxon>
        <taxon>lamiids</taxon>
        <taxon>Gentianales</taxon>
        <taxon>Rubiaceae</taxon>
        <taxon>Cinchonoideae</taxon>
        <taxon>Cinchoneae</taxon>
        <taxon>Cinchona</taxon>
    </lineage>
</organism>
<keyword evidence="6 8" id="KW-0408">Iron</keyword>
<keyword evidence="10" id="KW-0472">Membrane</keyword>
<dbReference type="GO" id="GO:0016705">
    <property type="term" value="F:oxidoreductase activity, acting on paired donors, with incorporation or reduction of molecular oxygen"/>
    <property type="evidence" value="ECO:0007669"/>
    <property type="project" value="UniProtKB-ARBA"/>
</dbReference>
<dbReference type="Proteomes" id="UP001630127">
    <property type="component" value="Unassembled WGS sequence"/>
</dbReference>
<evidence type="ECO:0000256" key="1">
    <source>
        <dbReference type="ARBA" id="ARBA00001971"/>
    </source>
</evidence>
<dbReference type="EMBL" id="JBJUIK010000001">
    <property type="protein sequence ID" value="KAL3537118.1"/>
    <property type="molecule type" value="Genomic_DNA"/>
</dbReference>
<proteinExistence type="inferred from homology"/>
<evidence type="ECO:0000313" key="11">
    <source>
        <dbReference type="EMBL" id="KAL3537118.1"/>
    </source>
</evidence>
<dbReference type="GO" id="GO:0046872">
    <property type="term" value="F:metal ion binding"/>
    <property type="evidence" value="ECO:0007669"/>
    <property type="project" value="UniProtKB-KW"/>
</dbReference>
<evidence type="ECO:0000256" key="2">
    <source>
        <dbReference type="ARBA" id="ARBA00010617"/>
    </source>
</evidence>
<dbReference type="PRINTS" id="PR00463">
    <property type="entry name" value="EP450I"/>
</dbReference>
<comment type="caution">
    <text evidence="11">The sequence shown here is derived from an EMBL/GenBank/DDBJ whole genome shotgun (WGS) entry which is preliminary data.</text>
</comment>
<keyword evidence="12" id="KW-1185">Reference proteome</keyword>
<dbReference type="FunFam" id="1.10.630.10:FF:000126">
    <property type="entry name" value="Predicted protein"/>
    <property type="match status" value="1"/>
</dbReference>
<evidence type="ECO:0008006" key="13">
    <source>
        <dbReference type="Google" id="ProtNLM"/>
    </source>
</evidence>
<name>A0ABD3B1C2_9GENT</name>
<feature type="binding site" description="axial binding residue" evidence="8">
    <location>
        <position position="434"/>
    </location>
    <ligand>
        <name>heme</name>
        <dbReference type="ChEBI" id="CHEBI:30413"/>
    </ligand>
    <ligandPart>
        <name>Fe</name>
        <dbReference type="ChEBI" id="CHEBI:18248"/>
    </ligandPart>
</feature>
<sequence length="497" mass="55889">MELEFDPLLLRSLNLFLLVSFAFLLVKIWKKIETYFHKPTPKLPPGPTKLPLIGNIHNLHNLVVGGGLAHHVFGDLAKKYGLLMHLQLGEISTVVVSSAKLAKEILATHHPSFAGRPANLATRIIGMSKKISLLLLMEEISKLAESIIQSSGGSPGGVLVNLTHKLFEYSSSVICRAAFGRICKDKDTMIKRVKIALALVGGFNLADVFPSLKFLPIITGLKHKLLEAHHKIDEILDDVVKQHIENHEIGRKGNAESGDEDLIDVLLRLQQETSTDLQIPIRTRNIKALILDMFTGGTESTAVTIQWALSELMRHPGVMKKAQAQVRQVCKRKKIIEDDDIQNLKYLKMVIQETIRLHTPAPLIPRASRENREINGYMIPNKTQVIVNAWAIARDPEYWDEPEKFKPERFENKSFDYMGTQSEYIPFGTGRRMCPGVTFGLASVELSLAHLLYHFDWRLPDGMMPNDLDMDEVDGLVVGRKTDLQLIATPYHDFPDD</sequence>
<protein>
    <recommendedName>
        <fullName evidence="13">Cytochrome P450</fullName>
    </recommendedName>
</protein>
<reference evidence="11 12" key="1">
    <citation type="submission" date="2024-11" db="EMBL/GenBank/DDBJ databases">
        <title>A near-complete genome assembly of Cinchona calisaya.</title>
        <authorList>
            <person name="Lian D.C."/>
            <person name="Zhao X.W."/>
            <person name="Wei L."/>
        </authorList>
    </citation>
    <scope>NUCLEOTIDE SEQUENCE [LARGE SCALE GENOMIC DNA]</scope>
    <source>
        <tissue evidence="11">Nenye</tissue>
    </source>
</reference>